<evidence type="ECO:0000256" key="1">
    <source>
        <dbReference type="SAM" id="MobiDB-lite"/>
    </source>
</evidence>
<feature type="region of interest" description="Disordered" evidence="1">
    <location>
        <begin position="386"/>
        <end position="405"/>
    </location>
</feature>
<organism evidence="2 3">
    <name type="scientific">Wuchereria bancrofti</name>
    <dbReference type="NCBI Taxonomy" id="6293"/>
    <lineage>
        <taxon>Eukaryota</taxon>
        <taxon>Metazoa</taxon>
        <taxon>Ecdysozoa</taxon>
        <taxon>Nematoda</taxon>
        <taxon>Chromadorea</taxon>
        <taxon>Rhabditida</taxon>
        <taxon>Spirurina</taxon>
        <taxon>Spiruromorpha</taxon>
        <taxon>Filarioidea</taxon>
        <taxon>Onchocercidae</taxon>
        <taxon>Wuchereria</taxon>
    </lineage>
</organism>
<reference evidence="2" key="1">
    <citation type="submission" date="2015-03" db="EMBL/GenBank/DDBJ databases">
        <title>Wuchereria bancrofti Genome Sequencing Papua New Guinea Strain.</title>
        <authorList>
            <person name="Small S.T."/>
            <person name="Serre D."/>
            <person name="Zimmerman P.A."/>
        </authorList>
    </citation>
    <scope>NUCLEOTIDE SEQUENCE [LARGE SCALE GENOMIC DNA]</scope>
    <source>
        <strain evidence="2">pt0022</strain>
    </source>
</reference>
<dbReference type="PANTHER" id="PTHR16525:SF0">
    <property type="entry name" value="PROTEIN C12ORF4"/>
    <property type="match status" value="1"/>
</dbReference>
<dbReference type="AlphaFoldDB" id="A0AAF5RVQ5"/>
<dbReference type="WBParaSite" id="mrna-Wban_05965">
    <property type="protein sequence ID" value="mrna-Wban_05965"/>
    <property type="gene ID" value="Wban_05965"/>
</dbReference>
<protein>
    <submittedName>
        <fullName evidence="3">Uncharacterized protein</fullName>
    </submittedName>
</protein>
<evidence type="ECO:0000313" key="3">
    <source>
        <dbReference type="WBParaSite" id="mrna-Wban_05965"/>
    </source>
</evidence>
<dbReference type="InterPro" id="IPR019311">
    <property type="entry name" value="Fy-3"/>
</dbReference>
<accession>A0AAF5RVQ5</accession>
<evidence type="ECO:0000313" key="2">
    <source>
        <dbReference type="Proteomes" id="UP000093561"/>
    </source>
</evidence>
<sequence length="553" mass="63553">MISDMVSENSDKKRTVKFEYTAKYKTLEQKVSYDAQIPLTDENPIDEIISHIYVTNKVLPLFYEDIANAFHRFIDEETWKYETEMGDAIINAFLNECDSESDPPYVREFPETTNTTKSCDALQFADQFQFIMRNLSPERLKIIIRWEKKMEDEMSSLIRARDFELDRMYRKCEQAVNASITKDDRMLPKSGQHLSRLNEQIREISKNYAEQIRTLTSWQRQFYRNMIKSLYEHDKFPAEAESALSGDLISVKRPLPSASSLDTVKTKANFSLDESFTIYLGAQLKTMHNARLLTSPSLTDLCRPPPVISESEDDASGTRRLQMNLTLYGRNLSGLVLLVERDPMFHVNERTDFYRLCEHSTELHFESLEDQLKQVLPLISEMKKDVHRETNDNSNVNNDDNGDESQLPVGSLYVTRHSNLSSIQVVYHLVVDKSLEDDEISSRHPCINGLRNAIRLSAKFGVTTFTLPLLLVGKANEHMTPNWCMKRAELIFKCVKGFMMEACSGSSTAGAPPTATTHFNFNFVLPDDLQSTIYTEILELFPTIFHMVPSVVM</sequence>
<proteinExistence type="predicted"/>
<reference evidence="3" key="3">
    <citation type="submission" date="2024-02" db="UniProtKB">
        <authorList>
            <consortium name="WormBaseParasite"/>
        </authorList>
    </citation>
    <scope>IDENTIFICATION</scope>
    <source>
        <strain evidence="3">pt0022</strain>
    </source>
</reference>
<dbReference type="GO" id="GO:0005737">
    <property type="term" value="C:cytoplasm"/>
    <property type="evidence" value="ECO:0007669"/>
    <property type="project" value="TreeGrafter"/>
</dbReference>
<dbReference type="Pfam" id="PF10154">
    <property type="entry name" value="Fy-3"/>
    <property type="match status" value="1"/>
</dbReference>
<dbReference type="Proteomes" id="UP000093561">
    <property type="component" value="Unassembled WGS sequence"/>
</dbReference>
<name>A0AAF5RVQ5_WUCBA</name>
<dbReference type="PANTHER" id="PTHR16525">
    <property type="entry name" value="PROTEIN C12ORF4"/>
    <property type="match status" value="1"/>
</dbReference>
<reference evidence="2" key="2">
    <citation type="journal article" date="2016" name="Mol. Ecol.">
        <title>Population genomics of the filarial nematode parasite Wuchereria bancrofti from mosquitoes.</title>
        <authorList>
            <person name="Small S.T."/>
            <person name="Reimer L.J."/>
            <person name="Tisch D.J."/>
            <person name="King C.L."/>
            <person name="Christensen B.M."/>
            <person name="Siba P.M."/>
            <person name="Kazura J.W."/>
            <person name="Serre D."/>
            <person name="Zimmerman P.A."/>
        </authorList>
    </citation>
    <scope>NUCLEOTIDE SEQUENCE</scope>
    <source>
        <strain evidence="2">pt0022</strain>
    </source>
</reference>